<dbReference type="PANTHER" id="PTHR30419:SF8">
    <property type="entry name" value="NITROGEN ASSIMILATION TRANSCRIPTIONAL ACTIVATOR-RELATED"/>
    <property type="match status" value="1"/>
</dbReference>
<evidence type="ECO:0000256" key="1">
    <source>
        <dbReference type="ARBA" id="ARBA00009437"/>
    </source>
</evidence>
<organism evidence="6 7">
    <name type="scientific">Gluconobacter oxydans DSM 3504</name>
    <dbReference type="NCBI Taxonomy" id="1288313"/>
    <lineage>
        <taxon>Bacteria</taxon>
        <taxon>Pseudomonadati</taxon>
        <taxon>Pseudomonadota</taxon>
        <taxon>Alphaproteobacteria</taxon>
        <taxon>Acetobacterales</taxon>
        <taxon>Acetobacteraceae</taxon>
        <taxon>Gluconobacter</taxon>
    </lineage>
</organism>
<dbReference type="PROSITE" id="PS50931">
    <property type="entry name" value="HTH_LYSR"/>
    <property type="match status" value="1"/>
</dbReference>
<dbReference type="SUPFAM" id="SSF46785">
    <property type="entry name" value="Winged helix' DNA-binding domain"/>
    <property type="match status" value="1"/>
</dbReference>
<dbReference type="InterPro" id="IPR036390">
    <property type="entry name" value="WH_DNA-bd_sf"/>
</dbReference>
<evidence type="ECO:0000256" key="3">
    <source>
        <dbReference type="ARBA" id="ARBA00023125"/>
    </source>
</evidence>
<keyword evidence="4" id="KW-0804">Transcription</keyword>
<evidence type="ECO:0000313" key="7">
    <source>
        <dbReference type="Proteomes" id="UP000031656"/>
    </source>
</evidence>
<dbReference type="PANTHER" id="PTHR30419">
    <property type="entry name" value="HTH-TYPE TRANSCRIPTIONAL REGULATOR YBHD"/>
    <property type="match status" value="1"/>
</dbReference>
<dbReference type="Pfam" id="PF00126">
    <property type="entry name" value="HTH_1"/>
    <property type="match status" value="1"/>
</dbReference>
<sequence length="307" mass="33858">MPVFSRFLRYFLAVAQHGSIRRASEHLRIAASAIDRQILQGEESLGTPLFERLPTGLRLTATGELLYAHGKQWSRDLTNMCVQIEDMRGLRRGQVDIAVPDALTRGFLPRLLRALRTTHPGITICTHVLDNSRIQGTLIDGAVDVALLLNPTHARGLLVRAHKDFPLGFICLPNHPVAERKSARFSLAMNYPMIMPQAPLALQRQIEILEIDSNLDIQAAATSDNIQMIKSLVREGVGLGILSALDVMEEVTRGELAFIPISNHDLAPLTLALCVDHSRQLSGAARLVISELEKEFLSPLNQSQPAP</sequence>
<evidence type="ECO:0000256" key="2">
    <source>
        <dbReference type="ARBA" id="ARBA00023015"/>
    </source>
</evidence>
<dbReference type="HOGENOM" id="CLU_039613_6_0_5"/>
<dbReference type="GeneID" id="56905220"/>
<feature type="domain" description="HTH lysR-type" evidence="5">
    <location>
        <begin position="8"/>
        <end position="60"/>
    </location>
</feature>
<evidence type="ECO:0000259" key="5">
    <source>
        <dbReference type="PROSITE" id="PS50931"/>
    </source>
</evidence>
<dbReference type="Gene3D" id="1.10.10.10">
    <property type="entry name" value="Winged helix-like DNA-binding domain superfamily/Winged helix DNA-binding domain"/>
    <property type="match status" value="1"/>
</dbReference>
<dbReference type="RefSeq" id="WP_041111448.1">
    <property type="nucleotide sequence ID" value="NZ_CP004373.1"/>
</dbReference>
<proteinExistence type="inferred from homology"/>
<dbReference type="Gene3D" id="3.40.190.290">
    <property type="match status" value="1"/>
</dbReference>
<evidence type="ECO:0000256" key="4">
    <source>
        <dbReference type="ARBA" id="ARBA00023163"/>
    </source>
</evidence>
<evidence type="ECO:0000313" key="6">
    <source>
        <dbReference type="EMBL" id="AHK70895.1"/>
    </source>
</evidence>
<comment type="similarity">
    <text evidence="1">Belongs to the LysR transcriptional regulatory family.</text>
</comment>
<dbReference type="KEGG" id="goy:GLS_c09870"/>
<keyword evidence="3" id="KW-0238">DNA-binding</keyword>
<keyword evidence="2" id="KW-0805">Transcription regulation</keyword>
<name>A0A067Z5L8_GLUOY</name>
<dbReference type="InterPro" id="IPR036388">
    <property type="entry name" value="WH-like_DNA-bd_sf"/>
</dbReference>
<dbReference type="InterPro" id="IPR050950">
    <property type="entry name" value="HTH-type_LysR_regulators"/>
</dbReference>
<reference evidence="6 7" key="1">
    <citation type="journal article" date="2015" name="Appl. Microbiol. Biotechnol.">
        <title>The consequence of an additional NADH dehydrogenase paralog on the growth of Gluconobacter oxydans DSM3504.</title>
        <authorList>
            <person name="Kostner D."/>
            <person name="Luchterhand B."/>
            <person name="Junker A."/>
            <person name="Volland S."/>
            <person name="Daniel R."/>
            <person name="Buchs J."/>
            <person name="Liebl W."/>
            <person name="Ehrenreich A."/>
        </authorList>
    </citation>
    <scope>NUCLEOTIDE SEQUENCE [LARGE SCALE GENOMIC DNA]</scope>
    <source>
        <strain evidence="6">DSM 3504</strain>
    </source>
</reference>
<dbReference type="GO" id="GO:0003677">
    <property type="term" value="F:DNA binding"/>
    <property type="evidence" value="ECO:0007669"/>
    <property type="project" value="UniProtKB-KW"/>
</dbReference>
<dbReference type="AlphaFoldDB" id="A0A067Z5L8"/>
<dbReference type="InterPro" id="IPR005119">
    <property type="entry name" value="LysR_subst-bd"/>
</dbReference>
<dbReference type="Proteomes" id="UP000031656">
    <property type="component" value="Chromosome"/>
</dbReference>
<protein>
    <submittedName>
        <fullName evidence="6">HTH-type transcriptional regulator CynR</fullName>
    </submittedName>
</protein>
<dbReference type="GO" id="GO:0005829">
    <property type="term" value="C:cytosol"/>
    <property type="evidence" value="ECO:0007669"/>
    <property type="project" value="TreeGrafter"/>
</dbReference>
<dbReference type="Pfam" id="PF03466">
    <property type="entry name" value="LysR_substrate"/>
    <property type="match status" value="1"/>
</dbReference>
<dbReference type="SUPFAM" id="SSF53850">
    <property type="entry name" value="Periplasmic binding protein-like II"/>
    <property type="match status" value="1"/>
</dbReference>
<accession>A0A067Z5L8</accession>
<gene>
    <name evidence="6" type="primary">cynR</name>
    <name evidence="6" type="ORF">GLS_c09870</name>
</gene>
<dbReference type="InterPro" id="IPR000847">
    <property type="entry name" value="LysR_HTH_N"/>
</dbReference>
<dbReference type="GO" id="GO:0003700">
    <property type="term" value="F:DNA-binding transcription factor activity"/>
    <property type="evidence" value="ECO:0007669"/>
    <property type="project" value="InterPro"/>
</dbReference>
<dbReference type="EMBL" id="CP004373">
    <property type="protein sequence ID" value="AHK70895.1"/>
    <property type="molecule type" value="Genomic_DNA"/>
</dbReference>